<sequence length="164" mass="19456">MELLFQQDFKIRYFPEVLNEDQLKISFSYLNINSDSTIQKEMKLDFYGKLEPVSVFDYRREHLLQASQFGREVISDDGRTFEDIYFENFLAAEHKLGGYPYFIEYDTRKDSTFLKKFDTLLLQIVSNDEQGIMYGDSGILKFFINQQALKDLDFSSVYFIAEQF</sequence>
<protein>
    <submittedName>
        <fullName evidence="1">Uncharacterized protein DUF1963</fullName>
    </submittedName>
</protein>
<dbReference type="PANTHER" id="PTHR36436:SF6">
    <property type="entry name" value="SLL5081 PROTEIN"/>
    <property type="match status" value="1"/>
</dbReference>
<name>A0A318TR28_9BACL</name>
<keyword evidence="2" id="KW-1185">Reference proteome</keyword>
<evidence type="ECO:0000313" key="1">
    <source>
        <dbReference type="EMBL" id="PYF02069.1"/>
    </source>
</evidence>
<comment type="caution">
    <text evidence="1">The sequence shown here is derived from an EMBL/GenBank/DDBJ whole genome shotgun (WGS) entry which is preliminary data.</text>
</comment>
<dbReference type="Pfam" id="PF09234">
    <property type="entry name" value="DUF1963"/>
    <property type="match status" value="1"/>
</dbReference>
<dbReference type="AlphaFoldDB" id="A0A318TR28"/>
<evidence type="ECO:0000313" key="2">
    <source>
        <dbReference type="Proteomes" id="UP000247416"/>
    </source>
</evidence>
<proteinExistence type="predicted"/>
<dbReference type="PANTHER" id="PTHR36436">
    <property type="entry name" value="SLL5081 PROTEIN"/>
    <property type="match status" value="1"/>
</dbReference>
<accession>A0A318TR28</accession>
<dbReference type="Gene3D" id="2.30.320.10">
    <property type="entry name" value="YwqG-like"/>
    <property type="match status" value="1"/>
</dbReference>
<dbReference type="InterPro" id="IPR035948">
    <property type="entry name" value="YwqG-like_sf"/>
</dbReference>
<organism evidence="1 2">
    <name type="scientific">Ureibacillus chungkukjangi</name>
    <dbReference type="NCBI Taxonomy" id="1202712"/>
    <lineage>
        <taxon>Bacteria</taxon>
        <taxon>Bacillati</taxon>
        <taxon>Bacillota</taxon>
        <taxon>Bacilli</taxon>
        <taxon>Bacillales</taxon>
        <taxon>Caryophanaceae</taxon>
        <taxon>Ureibacillus</taxon>
    </lineage>
</organism>
<gene>
    <name evidence="1" type="ORF">BJ095_1496</name>
</gene>
<dbReference type="EMBL" id="QJTJ01000049">
    <property type="protein sequence ID" value="PYF02069.1"/>
    <property type="molecule type" value="Genomic_DNA"/>
</dbReference>
<reference evidence="1 2" key="1">
    <citation type="submission" date="2018-06" db="EMBL/GenBank/DDBJ databases">
        <title>Genomic Encyclopedia of Archaeal and Bacterial Type Strains, Phase II (KMG-II): from individual species to whole genera.</title>
        <authorList>
            <person name="Goeker M."/>
        </authorList>
    </citation>
    <scope>NUCLEOTIDE SEQUENCE [LARGE SCALE GENOMIC DNA]</scope>
    <source>
        <strain evidence="1 2">KACC 16626</strain>
    </source>
</reference>
<dbReference type="Proteomes" id="UP000247416">
    <property type="component" value="Unassembled WGS sequence"/>
</dbReference>
<dbReference type="SUPFAM" id="SSF103032">
    <property type="entry name" value="Hypothetical protein YwqG"/>
    <property type="match status" value="1"/>
</dbReference>
<dbReference type="InterPro" id="IPR015315">
    <property type="entry name" value="DUF1963"/>
</dbReference>